<evidence type="ECO:0008006" key="2">
    <source>
        <dbReference type="Google" id="ProtNLM"/>
    </source>
</evidence>
<sequence>DLFGEYEPDVDPADRHEGLDWPATAETMIGRRRLDNLIDCLTTVLDDDVPGDLVETGVWRGGATILMRGALAAWEDADRSVWVADSFRGLPSPDAAAYPSDRGVDLSGIEALAVSRDEVAANFARYGLLDDRVRFLEGWFADTLHAAPIGSLALLRLDGDLYQSTWEALDALYPKLSPGGIVIVDDYGALAPCRAAVHDYRDRHVIREEIVTVDWTGIWWRRDR</sequence>
<dbReference type="InterPro" id="IPR029063">
    <property type="entry name" value="SAM-dependent_MTases_sf"/>
</dbReference>
<dbReference type="PANTHER" id="PTHR40036:SF1">
    <property type="entry name" value="MACROCIN O-METHYLTRANSFERASE"/>
    <property type="match status" value="1"/>
</dbReference>
<dbReference type="Pfam" id="PF05711">
    <property type="entry name" value="TylF"/>
    <property type="match status" value="1"/>
</dbReference>
<accession>A0A381SXV0</accession>
<feature type="non-terminal residue" evidence="1">
    <location>
        <position position="1"/>
    </location>
</feature>
<dbReference type="InterPro" id="IPR008884">
    <property type="entry name" value="TylF_MeTrfase"/>
</dbReference>
<evidence type="ECO:0000313" key="1">
    <source>
        <dbReference type="EMBL" id="SVA08269.1"/>
    </source>
</evidence>
<organism evidence="1">
    <name type="scientific">marine metagenome</name>
    <dbReference type="NCBI Taxonomy" id="408172"/>
    <lineage>
        <taxon>unclassified sequences</taxon>
        <taxon>metagenomes</taxon>
        <taxon>ecological metagenomes</taxon>
    </lineage>
</organism>
<protein>
    <recommendedName>
        <fullName evidence="2">Macrocin O-methyltransferase</fullName>
    </recommendedName>
</protein>
<dbReference type="Gene3D" id="3.40.50.150">
    <property type="entry name" value="Vaccinia Virus protein VP39"/>
    <property type="match status" value="1"/>
</dbReference>
<name>A0A381SXV0_9ZZZZ</name>
<proteinExistence type="predicted"/>
<gene>
    <name evidence="1" type="ORF">METZ01_LOCUS61123</name>
</gene>
<dbReference type="EMBL" id="UINC01003666">
    <property type="protein sequence ID" value="SVA08269.1"/>
    <property type="molecule type" value="Genomic_DNA"/>
</dbReference>
<dbReference type="SUPFAM" id="SSF53335">
    <property type="entry name" value="S-adenosyl-L-methionine-dependent methyltransferases"/>
    <property type="match status" value="1"/>
</dbReference>
<dbReference type="PANTHER" id="PTHR40036">
    <property type="entry name" value="MACROCIN O-METHYLTRANSFERASE"/>
    <property type="match status" value="1"/>
</dbReference>
<reference evidence="1" key="1">
    <citation type="submission" date="2018-05" db="EMBL/GenBank/DDBJ databases">
        <authorList>
            <person name="Lanie J.A."/>
            <person name="Ng W.-L."/>
            <person name="Kazmierczak K.M."/>
            <person name="Andrzejewski T.M."/>
            <person name="Davidsen T.M."/>
            <person name="Wayne K.J."/>
            <person name="Tettelin H."/>
            <person name="Glass J.I."/>
            <person name="Rusch D."/>
            <person name="Podicherti R."/>
            <person name="Tsui H.-C.T."/>
            <person name="Winkler M.E."/>
        </authorList>
    </citation>
    <scope>NUCLEOTIDE SEQUENCE</scope>
</reference>
<dbReference type="AlphaFoldDB" id="A0A381SXV0"/>